<proteinExistence type="predicted"/>
<evidence type="ECO:0000313" key="1">
    <source>
        <dbReference type="EMBL" id="TSC65179.1"/>
    </source>
</evidence>
<dbReference type="EMBL" id="VMFF01000063">
    <property type="protein sequence ID" value="TSC65179.1"/>
    <property type="molecule type" value="Genomic_DNA"/>
</dbReference>
<name>A0A554J9Y4_9BACT</name>
<organism evidence="1 2">
    <name type="scientific">Candidatus Doudnabacteria bacterium Gr01-1014_77</name>
    <dbReference type="NCBI Taxonomy" id="2017133"/>
    <lineage>
        <taxon>Bacteria</taxon>
        <taxon>Candidatus Doudnaibacteriota</taxon>
    </lineage>
</organism>
<accession>A0A554J9Y4</accession>
<gene>
    <name evidence="1" type="ORF">G01um101477_590</name>
</gene>
<protein>
    <submittedName>
        <fullName evidence="1">Uncharacterized protein</fullName>
    </submittedName>
</protein>
<dbReference type="AlphaFoldDB" id="A0A554J9Y4"/>
<sequence length="55" mass="6307">MSNTQKTFILTKRIARHGNQSAILIPKFLQHALKPKTVVEVKISILEEAEYEKNT</sequence>
<evidence type="ECO:0000313" key="2">
    <source>
        <dbReference type="Proteomes" id="UP000319613"/>
    </source>
</evidence>
<dbReference type="Proteomes" id="UP000319613">
    <property type="component" value="Unassembled WGS sequence"/>
</dbReference>
<reference evidence="1 2" key="1">
    <citation type="submission" date="2017-07" db="EMBL/GenBank/DDBJ databases">
        <title>Mechanisms for carbon and nitrogen cycling indicate functional differentiation within the Candidate Phyla Radiation.</title>
        <authorList>
            <person name="Danczak R.E."/>
            <person name="Johnston M.D."/>
            <person name="Kenah C."/>
            <person name="Slattery M."/>
            <person name="Wrighton K.C."/>
            <person name="Wilkins M.J."/>
        </authorList>
    </citation>
    <scope>NUCLEOTIDE SEQUENCE [LARGE SCALE GENOMIC DNA]</scope>
    <source>
        <strain evidence="1">Gr01-1014_77</strain>
    </source>
</reference>
<comment type="caution">
    <text evidence="1">The sequence shown here is derived from an EMBL/GenBank/DDBJ whole genome shotgun (WGS) entry which is preliminary data.</text>
</comment>